<keyword evidence="17" id="KW-1185">Reference proteome</keyword>
<dbReference type="AlphaFoldDB" id="A0A7V7UGF8"/>
<evidence type="ECO:0000259" key="14">
    <source>
        <dbReference type="PROSITE" id="PS51098"/>
    </source>
</evidence>
<feature type="transmembrane region" description="Helical" evidence="12">
    <location>
        <begin position="179"/>
        <end position="199"/>
    </location>
</feature>
<accession>A0A7V7UGF8</accession>
<dbReference type="InterPro" id="IPR036878">
    <property type="entry name" value="Glu_permease_IIB"/>
</dbReference>
<dbReference type="Gene3D" id="3.30.1360.60">
    <property type="entry name" value="Glucose permease domain IIB"/>
    <property type="match status" value="1"/>
</dbReference>
<dbReference type="InterPro" id="IPR003352">
    <property type="entry name" value="PTS_EIIC"/>
</dbReference>
<evidence type="ECO:0000256" key="1">
    <source>
        <dbReference type="ARBA" id="ARBA00004651"/>
    </source>
</evidence>
<keyword evidence="7 12" id="KW-0812">Transmembrane</keyword>
<dbReference type="Gene3D" id="2.70.70.10">
    <property type="entry name" value="Glucose Permease (Domain IIA)"/>
    <property type="match status" value="1"/>
</dbReference>
<evidence type="ECO:0000256" key="10">
    <source>
        <dbReference type="ARBA" id="ARBA00023136"/>
    </source>
</evidence>
<keyword evidence="6" id="KW-0598">Phosphotransferase system</keyword>
<evidence type="ECO:0000313" key="17">
    <source>
        <dbReference type="Proteomes" id="UP000461768"/>
    </source>
</evidence>
<keyword evidence="2" id="KW-0813">Transport</keyword>
<comment type="caution">
    <text evidence="16">The sequence shown here is derived from an EMBL/GenBank/DDBJ whole genome shotgun (WGS) entry which is preliminary data.</text>
</comment>
<evidence type="ECO:0000256" key="5">
    <source>
        <dbReference type="ARBA" id="ARBA00022679"/>
    </source>
</evidence>
<dbReference type="FunFam" id="2.70.70.10:FF:000001">
    <property type="entry name" value="PTS system glucose-specific IIA component"/>
    <property type="match status" value="1"/>
</dbReference>
<dbReference type="InterPro" id="IPR011055">
    <property type="entry name" value="Dup_hybrid_motif"/>
</dbReference>
<feature type="active site" description="Phosphocysteine intermediate; for EIIB activity" evidence="11">
    <location>
        <position position="26"/>
    </location>
</feature>
<dbReference type="GO" id="GO:0015771">
    <property type="term" value="P:trehalose transport"/>
    <property type="evidence" value="ECO:0007669"/>
    <property type="project" value="TreeGrafter"/>
</dbReference>
<dbReference type="PROSITE" id="PS51098">
    <property type="entry name" value="PTS_EIIB_TYPE_1"/>
    <property type="match status" value="1"/>
</dbReference>
<evidence type="ECO:0000256" key="2">
    <source>
        <dbReference type="ARBA" id="ARBA00022448"/>
    </source>
</evidence>
<dbReference type="InterPro" id="IPR050558">
    <property type="entry name" value="PTS_Sugar-Specific_Components"/>
</dbReference>
<dbReference type="CDD" id="cd00212">
    <property type="entry name" value="PTS_IIB_glc"/>
    <property type="match status" value="1"/>
</dbReference>
<keyword evidence="9 12" id="KW-1133">Transmembrane helix</keyword>
<evidence type="ECO:0000313" key="16">
    <source>
        <dbReference type="EMBL" id="KAB1438446.1"/>
    </source>
</evidence>
<evidence type="ECO:0000256" key="3">
    <source>
        <dbReference type="ARBA" id="ARBA00022475"/>
    </source>
</evidence>
<dbReference type="InterPro" id="IPR001996">
    <property type="entry name" value="PTS_IIB_1"/>
</dbReference>
<dbReference type="Pfam" id="PF00367">
    <property type="entry name" value="PTS_EIIB"/>
    <property type="match status" value="1"/>
</dbReference>
<evidence type="ECO:0000256" key="12">
    <source>
        <dbReference type="SAM" id="Phobius"/>
    </source>
</evidence>
<keyword evidence="8" id="KW-0418">Kinase</keyword>
<keyword evidence="3" id="KW-1003">Cell membrane</keyword>
<feature type="transmembrane region" description="Helical" evidence="12">
    <location>
        <begin position="251"/>
        <end position="276"/>
    </location>
</feature>
<feature type="transmembrane region" description="Helical" evidence="12">
    <location>
        <begin position="383"/>
        <end position="408"/>
    </location>
</feature>
<proteinExistence type="predicted"/>
<evidence type="ECO:0000256" key="8">
    <source>
        <dbReference type="ARBA" id="ARBA00022777"/>
    </source>
</evidence>
<dbReference type="GO" id="GO:0090589">
    <property type="term" value="F:protein-phosphocysteine-trehalose phosphotransferase system transporter activity"/>
    <property type="evidence" value="ECO:0007669"/>
    <property type="project" value="TreeGrafter"/>
</dbReference>
<feature type="transmembrane region" description="Helical" evidence="12">
    <location>
        <begin position="309"/>
        <end position="336"/>
    </location>
</feature>
<evidence type="ECO:0000256" key="4">
    <source>
        <dbReference type="ARBA" id="ARBA00022597"/>
    </source>
</evidence>
<gene>
    <name evidence="16" type="ORF">F7O84_12955</name>
</gene>
<dbReference type="PROSITE" id="PS01035">
    <property type="entry name" value="PTS_EIIB_TYPE_1_CYS"/>
    <property type="match status" value="1"/>
</dbReference>
<dbReference type="InterPro" id="IPR001127">
    <property type="entry name" value="PTS_EIIA_1_perm"/>
</dbReference>
<dbReference type="Pfam" id="PF00358">
    <property type="entry name" value="PTS_EIIA_1"/>
    <property type="match status" value="1"/>
</dbReference>
<evidence type="ECO:0000256" key="6">
    <source>
        <dbReference type="ARBA" id="ARBA00022683"/>
    </source>
</evidence>
<dbReference type="Pfam" id="PF02378">
    <property type="entry name" value="PTS_EIIC"/>
    <property type="match status" value="1"/>
</dbReference>
<dbReference type="PROSITE" id="PS00371">
    <property type="entry name" value="PTS_EIIA_TYPE_1_HIS"/>
    <property type="match status" value="1"/>
</dbReference>
<dbReference type="PROSITE" id="PS51093">
    <property type="entry name" value="PTS_EIIA_TYPE_1"/>
    <property type="match status" value="1"/>
</dbReference>
<dbReference type="InterPro" id="IPR011297">
    <property type="entry name" value="PTS_IIABC_b_glu"/>
</dbReference>
<keyword evidence="4" id="KW-0762">Sugar transport</keyword>
<feature type="transmembrane region" description="Helical" evidence="12">
    <location>
        <begin position="108"/>
        <end position="134"/>
    </location>
</feature>
<feature type="domain" description="PTS EIIA type-1" evidence="13">
    <location>
        <begin position="477"/>
        <end position="581"/>
    </location>
</feature>
<dbReference type="PANTHER" id="PTHR30175">
    <property type="entry name" value="PHOSPHOTRANSFERASE SYSTEM TRANSPORT PROTEIN"/>
    <property type="match status" value="1"/>
</dbReference>
<dbReference type="OrthoDB" id="92465at2"/>
<organism evidence="16 17">
    <name type="scientific">Candidatus Galacturonatibacter soehngenii</name>
    <dbReference type="NCBI Taxonomy" id="2307010"/>
    <lineage>
        <taxon>Bacteria</taxon>
        <taxon>Bacillati</taxon>
        <taxon>Bacillota</taxon>
        <taxon>Clostridia</taxon>
        <taxon>Lachnospirales</taxon>
        <taxon>Lachnospiraceae</taxon>
        <taxon>Candidatus Galacturonatibacter</taxon>
    </lineage>
</organism>
<feature type="transmembrane region" description="Helical" evidence="12">
    <location>
        <begin position="211"/>
        <end position="231"/>
    </location>
</feature>
<dbReference type="GO" id="GO:0008982">
    <property type="term" value="F:protein-N(PI)-phosphohistidine-sugar phosphotransferase activity"/>
    <property type="evidence" value="ECO:0007669"/>
    <property type="project" value="InterPro"/>
</dbReference>
<feature type="transmembrane region" description="Helical" evidence="12">
    <location>
        <begin position="282"/>
        <end position="302"/>
    </location>
</feature>
<protein>
    <submittedName>
        <fullName evidence="16">PTS beta-glucoside transporter subunit EIIBCA</fullName>
    </submittedName>
</protein>
<evidence type="ECO:0000256" key="9">
    <source>
        <dbReference type="ARBA" id="ARBA00022989"/>
    </source>
</evidence>
<comment type="subcellular location">
    <subcellularLocation>
        <location evidence="1">Cell membrane</location>
        <topology evidence="1">Multi-pass membrane protein</topology>
    </subcellularLocation>
</comment>
<dbReference type="EMBL" id="WAGX01000005">
    <property type="protein sequence ID" value="KAB1438446.1"/>
    <property type="molecule type" value="Genomic_DNA"/>
</dbReference>
<reference evidence="16 17" key="1">
    <citation type="submission" date="2019-09" db="EMBL/GenBank/DDBJ databases">
        <authorList>
            <person name="Valk L.C."/>
        </authorList>
    </citation>
    <scope>NUCLEOTIDE SEQUENCE [LARGE SCALE GENOMIC DNA]</scope>
    <source>
        <strain evidence="16">GalUA</strain>
    </source>
</reference>
<sequence length="606" mass="65383">MNYSKLASEILKHIGGKENIKQVSHCYTRLRFSLMDDKKVKNGEVEKTSGVLSSMFASGQYQVVIGNQVSQVYEEVVKQAGIIDSQASLKQEKKTIKPKQIPGKVLDVFISCFTPIIPVIAGCGMIKVLCALLLNAHILEATSSTYALLTIFGDTVFYFLPIFVAYTAAKKLETDPFSAMVLAAILLHPNFAALAIDGVNTTSFLNIPIQIVNYSAQALPVIITVWLMKYVDKFANKFSPNILKIFLRPMLNVLITAPIMLSVIGPMGSFLGVYFANFVDVMNQWGWIAVGLNAAVFPLLVLTGMHNALIPLIITMFATQGFDAILITSGLVANIAEGGAAGFVAWKTKNKELKGTALSATVSALLGITEPALYGVNLRMKRPFVAVMLGSLVSGCIAGILGVTAYAFVSPSVLSLPIFAGGDGNSLIGAIIMVPVTFAITFAIAWLLGFKDVTSAKEKSIASPAEGSVIPLSQVNDQAFASETLGKGFAIIPTKGEILAPFDGQVDTIFETKHAIGLRREDGVELLIHVGLDTVKLNGQYFESFVENGKAIKKGDPLIKFDIDKLTELGYDVTTPVIVTNTNKFTKIEVLHKKEVIMNEDILDVE</sequence>
<feature type="domain" description="PTS EIIB type-1" evidence="14">
    <location>
        <begin position="4"/>
        <end position="86"/>
    </location>
</feature>
<dbReference type="InterPro" id="IPR018113">
    <property type="entry name" value="PTrfase_EIIB_Cys"/>
</dbReference>
<dbReference type="GO" id="GO:0005886">
    <property type="term" value="C:plasma membrane"/>
    <property type="evidence" value="ECO:0007669"/>
    <property type="project" value="UniProtKB-SubCell"/>
</dbReference>
<keyword evidence="10 12" id="KW-0472">Membrane</keyword>
<dbReference type="Proteomes" id="UP000461768">
    <property type="component" value="Unassembled WGS sequence"/>
</dbReference>
<reference evidence="16 17" key="2">
    <citation type="submission" date="2020-02" db="EMBL/GenBank/DDBJ databases">
        <title>Candidatus Galacturonibacter soehngenii shows hetero-acetogenic catabolism of galacturonic acid but lacks a canonical carbon monoxide dehydrogenase/acetyl-CoA synthase complex.</title>
        <authorList>
            <person name="Diender M."/>
            <person name="Stouten G.R."/>
            <person name="Petersen J.F."/>
            <person name="Nielsen P.H."/>
            <person name="Dueholm M.S."/>
            <person name="Pronk J.T."/>
            <person name="Van Loosdrecht M.C.M."/>
        </authorList>
    </citation>
    <scope>NUCLEOTIDE SEQUENCE [LARGE SCALE GENOMIC DNA]</scope>
    <source>
        <strain evidence="16">GalUA</strain>
    </source>
</reference>
<dbReference type="RefSeq" id="WP_151145892.1">
    <property type="nucleotide sequence ID" value="NZ_WAGX01000005.1"/>
</dbReference>
<dbReference type="SUPFAM" id="SSF51261">
    <property type="entry name" value="Duplicated hybrid motif"/>
    <property type="match status" value="1"/>
</dbReference>
<dbReference type="InterPro" id="IPR013013">
    <property type="entry name" value="PTS_EIIC_1"/>
</dbReference>
<keyword evidence="5" id="KW-0808">Transferase</keyword>
<evidence type="ECO:0000256" key="11">
    <source>
        <dbReference type="PROSITE-ProRule" id="PRU00421"/>
    </source>
</evidence>
<dbReference type="GO" id="GO:0016301">
    <property type="term" value="F:kinase activity"/>
    <property type="evidence" value="ECO:0007669"/>
    <property type="project" value="UniProtKB-KW"/>
</dbReference>
<dbReference type="NCBIfam" id="TIGR01995">
    <property type="entry name" value="PTS-II-ABC-beta"/>
    <property type="match status" value="1"/>
</dbReference>
<feature type="transmembrane region" description="Helical" evidence="12">
    <location>
        <begin position="146"/>
        <end position="167"/>
    </location>
</feature>
<evidence type="ECO:0000256" key="7">
    <source>
        <dbReference type="ARBA" id="ARBA00022692"/>
    </source>
</evidence>
<feature type="transmembrane region" description="Helical" evidence="12">
    <location>
        <begin position="428"/>
        <end position="450"/>
    </location>
</feature>
<name>A0A7V7UGF8_9FIRM</name>
<evidence type="ECO:0000259" key="15">
    <source>
        <dbReference type="PROSITE" id="PS51103"/>
    </source>
</evidence>
<dbReference type="GO" id="GO:0009401">
    <property type="term" value="P:phosphoenolpyruvate-dependent sugar phosphotransferase system"/>
    <property type="evidence" value="ECO:0007669"/>
    <property type="project" value="UniProtKB-KW"/>
</dbReference>
<feature type="domain" description="PTS EIIC type-1" evidence="15">
    <location>
        <begin position="107"/>
        <end position="466"/>
    </location>
</feature>
<evidence type="ECO:0000259" key="13">
    <source>
        <dbReference type="PROSITE" id="PS51093"/>
    </source>
</evidence>
<dbReference type="PROSITE" id="PS51103">
    <property type="entry name" value="PTS_EIIC_TYPE_1"/>
    <property type="match status" value="1"/>
</dbReference>
<dbReference type="FunFam" id="3.30.1360.60:FF:000001">
    <property type="entry name" value="PTS system glucose-specific IIBC component PtsG"/>
    <property type="match status" value="1"/>
</dbReference>
<dbReference type="PANTHER" id="PTHR30175:SF1">
    <property type="entry name" value="PTS SYSTEM ARBUTIN-, CELLOBIOSE-, AND SALICIN-SPECIFIC EIIBC COMPONENT-RELATED"/>
    <property type="match status" value="1"/>
</dbReference>
<dbReference type="SUPFAM" id="SSF55604">
    <property type="entry name" value="Glucose permease domain IIB"/>
    <property type="match status" value="1"/>
</dbReference>
<dbReference type="NCBIfam" id="TIGR00830">
    <property type="entry name" value="PTBA"/>
    <property type="match status" value="1"/>
</dbReference>